<keyword evidence="1" id="KW-0812">Transmembrane</keyword>
<accession>A0A4Z0RAI4</accession>
<dbReference type="OrthoDB" id="2973050at2"/>
<dbReference type="RefSeq" id="WP_135544394.1">
    <property type="nucleotide sequence ID" value="NZ_SPQQ01000001.1"/>
</dbReference>
<keyword evidence="3" id="KW-1185">Reference proteome</keyword>
<evidence type="ECO:0000313" key="3">
    <source>
        <dbReference type="Proteomes" id="UP000298460"/>
    </source>
</evidence>
<feature type="transmembrane region" description="Helical" evidence="1">
    <location>
        <begin position="5"/>
        <end position="27"/>
    </location>
</feature>
<dbReference type="Proteomes" id="UP000298460">
    <property type="component" value="Unassembled WGS sequence"/>
</dbReference>
<evidence type="ECO:0000256" key="1">
    <source>
        <dbReference type="SAM" id="Phobius"/>
    </source>
</evidence>
<evidence type="ECO:0000313" key="2">
    <source>
        <dbReference type="EMBL" id="TGE39454.1"/>
    </source>
</evidence>
<reference evidence="2 3" key="1">
    <citation type="submission" date="2019-03" db="EMBL/GenBank/DDBJ databases">
        <title>Draft Genome Sequence of Desulfosporosinus fructosivorans Strain 63.6F, Isolated from Marine Sediment in the Baltic Sea.</title>
        <authorList>
            <person name="Hausmann B."/>
            <person name="Vandieken V."/>
            <person name="Pjevac P."/>
            <person name="Schreck K."/>
            <person name="Herbold C.W."/>
            <person name="Loy A."/>
        </authorList>
    </citation>
    <scope>NUCLEOTIDE SEQUENCE [LARGE SCALE GENOMIC DNA]</scope>
    <source>
        <strain evidence="2 3">63.6F</strain>
    </source>
</reference>
<gene>
    <name evidence="2" type="ORF">E4K67_00085</name>
</gene>
<sequence>MYNRVIGLVAFILCIFVAILGSGIFLIGLMEPGSVENPWIPFVFAIMFAFFGFKAKRELKVQKQQKQLKEERGIIVDSSLIHVEGLPIAEKTSCYVYVTANSLVVEGGGITFNLDLDQIRAAEVKTDVEIANIVYSSAAQGIVGELISGQTGLAIGLRVRSKEKRSYTYYLIINYIDSSGKIASLLLEGGNVSDTAFKISRAIQPLIVNNFGTTVQL</sequence>
<name>A0A4Z0RAI4_9FIRM</name>
<keyword evidence="1" id="KW-0472">Membrane</keyword>
<organism evidence="2 3">
    <name type="scientific">Desulfosporosinus fructosivorans</name>
    <dbReference type="NCBI Taxonomy" id="2018669"/>
    <lineage>
        <taxon>Bacteria</taxon>
        <taxon>Bacillati</taxon>
        <taxon>Bacillota</taxon>
        <taxon>Clostridia</taxon>
        <taxon>Eubacteriales</taxon>
        <taxon>Desulfitobacteriaceae</taxon>
        <taxon>Desulfosporosinus</taxon>
    </lineage>
</organism>
<protein>
    <submittedName>
        <fullName evidence="2">Uncharacterized protein</fullName>
    </submittedName>
</protein>
<feature type="transmembrane region" description="Helical" evidence="1">
    <location>
        <begin position="39"/>
        <end position="55"/>
    </location>
</feature>
<proteinExistence type="predicted"/>
<dbReference type="AlphaFoldDB" id="A0A4Z0RAI4"/>
<keyword evidence="1" id="KW-1133">Transmembrane helix</keyword>
<comment type="caution">
    <text evidence="2">The sequence shown here is derived from an EMBL/GenBank/DDBJ whole genome shotgun (WGS) entry which is preliminary data.</text>
</comment>
<dbReference type="EMBL" id="SPQQ01000001">
    <property type="protein sequence ID" value="TGE39454.1"/>
    <property type="molecule type" value="Genomic_DNA"/>
</dbReference>